<comment type="caution">
    <text evidence="1">The sequence shown here is derived from an EMBL/GenBank/DDBJ whole genome shotgun (WGS) entry which is preliminary data.</text>
</comment>
<evidence type="ECO:0000313" key="1">
    <source>
        <dbReference type="EMBL" id="MCY8511238.1"/>
    </source>
</evidence>
<reference evidence="1" key="1">
    <citation type="submission" date="2022-02" db="EMBL/GenBank/DDBJ databases">
        <title>Crop Bioprotection Bacillus Genome Sequencing.</title>
        <authorList>
            <person name="Dunlap C."/>
        </authorList>
    </citation>
    <scope>NUCLEOTIDE SEQUENCE</scope>
    <source>
        <strain evidence="1">CK3O2B-54A</strain>
    </source>
</reference>
<dbReference type="AlphaFoldDB" id="A0AAP3G174"/>
<organism evidence="1 2">
    <name type="scientific">Bacillus mojavensis</name>
    <dbReference type="NCBI Taxonomy" id="72360"/>
    <lineage>
        <taxon>Bacteria</taxon>
        <taxon>Bacillati</taxon>
        <taxon>Bacillota</taxon>
        <taxon>Bacilli</taxon>
        <taxon>Bacillales</taxon>
        <taxon>Bacillaceae</taxon>
        <taxon>Bacillus</taxon>
    </lineage>
</organism>
<dbReference type="Proteomes" id="UP001075387">
    <property type="component" value="Unassembled WGS sequence"/>
</dbReference>
<accession>A0AAP3G174</accession>
<dbReference type="EMBL" id="JALAQA010000008">
    <property type="protein sequence ID" value="MCY8511238.1"/>
    <property type="molecule type" value="Genomic_DNA"/>
</dbReference>
<evidence type="ECO:0000313" key="2">
    <source>
        <dbReference type="Proteomes" id="UP001075387"/>
    </source>
</evidence>
<name>A0AAP3G174_BACMO</name>
<sequence length="135" mass="15613">MKITVDKKVKKFYLALSNTHKPEDGKWKPAVGHEIQVGKYRFCAIPSFDHINVSEVTTGLQVLKIPMTSKIYQMTLDKEDTLKFFESVGKDLIKIINKHSTAFFDKCLMEQKKHMFSRLGEMPPVEVFDMEEDAK</sequence>
<proteinExistence type="predicted"/>
<gene>
    <name evidence="1" type="ORF">MOD07_17015</name>
</gene>
<protein>
    <submittedName>
        <fullName evidence="1">Uncharacterized protein</fullName>
    </submittedName>
</protein>
<dbReference type="RefSeq" id="WP_268447160.1">
    <property type="nucleotide sequence ID" value="NZ_JALAQA010000008.1"/>
</dbReference>